<organism evidence="2 3">
    <name type="scientific">Massarina eburnea CBS 473.64</name>
    <dbReference type="NCBI Taxonomy" id="1395130"/>
    <lineage>
        <taxon>Eukaryota</taxon>
        <taxon>Fungi</taxon>
        <taxon>Dikarya</taxon>
        <taxon>Ascomycota</taxon>
        <taxon>Pezizomycotina</taxon>
        <taxon>Dothideomycetes</taxon>
        <taxon>Pleosporomycetidae</taxon>
        <taxon>Pleosporales</taxon>
        <taxon>Massarineae</taxon>
        <taxon>Massarinaceae</taxon>
        <taxon>Massarina</taxon>
    </lineage>
</organism>
<dbReference type="EMBL" id="MU006810">
    <property type="protein sequence ID" value="KAF2635137.1"/>
    <property type="molecule type" value="Genomic_DNA"/>
</dbReference>
<feature type="region of interest" description="Disordered" evidence="1">
    <location>
        <begin position="52"/>
        <end position="83"/>
    </location>
</feature>
<evidence type="ECO:0000313" key="3">
    <source>
        <dbReference type="Proteomes" id="UP000799753"/>
    </source>
</evidence>
<dbReference type="AlphaFoldDB" id="A0A6A6RJ75"/>
<dbReference type="Proteomes" id="UP000799753">
    <property type="component" value="Unassembled WGS sequence"/>
</dbReference>
<keyword evidence="3" id="KW-1185">Reference proteome</keyword>
<gene>
    <name evidence="2" type="ORF">P280DRAFT_474058</name>
</gene>
<protein>
    <submittedName>
        <fullName evidence="2">Uncharacterized protein</fullName>
    </submittedName>
</protein>
<evidence type="ECO:0000313" key="2">
    <source>
        <dbReference type="EMBL" id="KAF2635137.1"/>
    </source>
</evidence>
<feature type="non-terminal residue" evidence="2">
    <location>
        <position position="83"/>
    </location>
</feature>
<name>A0A6A6RJ75_9PLEO</name>
<evidence type="ECO:0000256" key="1">
    <source>
        <dbReference type="SAM" id="MobiDB-lite"/>
    </source>
</evidence>
<accession>A0A6A6RJ75</accession>
<sequence>MSLGEHGAGSRGQGLAMKGKESGVVWCGVGEVMQRRLLRGWPLHNMQKVTLEESKVRGSAAGPHTRDGRGTGDSALRQVGRKV</sequence>
<proteinExistence type="predicted"/>
<reference evidence="2" key="1">
    <citation type="journal article" date="2020" name="Stud. Mycol.">
        <title>101 Dothideomycetes genomes: a test case for predicting lifestyles and emergence of pathogens.</title>
        <authorList>
            <person name="Haridas S."/>
            <person name="Albert R."/>
            <person name="Binder M."/>
            <person name="Bloem J."/>
            <person name="Labutti K."/>
            <person name="Salamov A."/>
            <person name="Andreopoulos B."/>
            <person name="Baker S."/>
            <person name="Barry K."/>
            <person name="Bills G."/>
            <person name="Bluhm B."/>
            <person name="Cannon C."/>
            <person name="Castanera R."/>
            <person name="Culley D."/>
            <person name="Daum C."/>
            <person name="Ezra D."/>
            <person name="Gonzalez J."/>
            <person name="Henrissat B."/>
            <person name="Kuo A."/>
            <person name="Liang C."/>
            <person name="Lipzen A."/>
            <person name="Lutzoni F."/>
            <person name="Magnuson J."/>
            <person name="Mondo S."/>
            <person name="Nolan M."/>
            <person name="Ohm R."/>
            <person name="Pangilinan J."/>
            <person name="Park H.-J."/>
            <person name="Ramirez L."/>
            <person name="Alfaro M."/>
            <person name="Sun H."/>
            <person name="Tritt A."/>
            <person name="Yoshinaga Y."/>
            <person name="Zwiers L.-H."/>
            <person name="Turgeon B."/>
            <person name="Goodwin S."/>
            <person name="Spatafora J."/>
            <person name="Crous P."/>
            <person name="Grigoriev I."/>
        </authorList>
    </citation>
    <scope>NUCLEOTIDE SEQUENCE</scope>
    <source>
        <strain evidence="2">CBS 473.64</strain>
    </source>
</reference>